<evidence type="ECO:0000259" key="1">
    <source>
        <dbReference type="PROSITE" id="PS51186"/>
    </source>
</evidence>
<reference evidence="2 3" key="2">
    <citation type="submission" date="2015-02" db="EMBL/GenBank/DDBJ databases">
        <title>The complete genome of Sphingomonas hengshuiensis sp. WHSC-8 isolated from soil of Hengshui Lake.</title>
        <authorList>
            <person name="Wei S."/>
            <person name="Guo J."/>
            <person name="Su C."/>
            <person name="Wu R."/>
            <person name="Zhang Z."/>
            <person name="Liang K."/>
            <person name="Li H."/>
            <person name="Wang T."/>
            <person name="Liu H."/>
            <person name="Zhang C."/>
            <person name="Li Z."/>
            <person name="Wang Q."/>
            <person name="Meng J."/>
        </authorList>
    </citation>
    <scope>NUCLEOTIDE SEQUENCE [LARGE SCALE GENOMIC DNA]</scope>
    <source>
        <strain evidence="2 3">WHSC-8</strain>
    </source>
</reference>
<dbReference type="Proteomes" id="UP000032300">
    <property type="component" value="Chromosome"/>
</dbReference>
<sequence length="173" mass="19179">MPDSSPMLTTRTGFRFRVRPATPADEAALAEFFTHVTHEDLRFRFLTGLNEVGHDRLAAMTTVDHHQTESFIAFDEGATLIATAMLACDAALDRGEVAISIRDDFKQRGVSWELLAYVARVAEAKGVKTLESIESRENHAAIELEREMGFTAEPYPDDSTLVLVRRTLAPAQA</sequence>
<dbReference type="EMBL" id="CP010836">
    <property type="protein sequence ID" value="AJP74331.1"/>
    <property type="molecule type" value="Genomic_DNA"/>
</dbReference>
<proteinExistence type="predicted"/>
<dbReference type="Pfam" id="PF00583">
    <property type="entry name" value="Acetyltransf_1"/>
    <property type="match status" value="1"/>
</dbReference>
<evidence type="ECO:0000313" key="3">
    <source>
        <dbReference type="Proteomes" id="UP000032300"/>
    </source>
</evidence>
<evidence type="ECO:0000313" key="2">
    <source>
        <dbReference type="EMBL" id="AJP74331.1"/>
    </source>
</evidence>
<gene>
    <name evidence="2" type="ORF">TS85_07000</name>
</gene>
<feature type="domain" description="N-acetyltransferase" evidence="1">
    <location>
        <begin position="16"/>
        <end position="169"/>
    </location>
</feature>
<dbReference type="GO" id="GO:0016747">
    <property type="term" value="F:acyltransferase activity, transferring groups other than amino-acyl groups"/>
    <property type="evidence" value="ECO:0007669"/>
    <property type="project" value="InterPro"/>
</dbReference>
<dbReference type="InterPro" id="IPR016181">
    <property type="entry name" value="Acyl_CoA_acyltransferase"/>
</dbReference>
<dbReference type="RefSeq" id="WP_155006333.1">
    <property type="nucleotide sequence ID" value="NZ_CP010836.1"/>
</dbReference>
<protein>
    <submittedName>
        <fullName evidence="2">GCN5 family acetyltransferase</fullName>
    </submittedName>
</protein>
<dbReference type="SUPFAM" id="SSF55729">
    <property type="entry name" value="Acyl-CoA N-acyltransferases (Nat)"/>
    <property type="match status" value="1"/>
</dbReference>
<dbReference type="InterPro" id="IPR000182">
    <property type="entry name" value="GNAT_dom"/>
</dbReference>
<dbReference type="OrthoDB" id="9807426at2"/>
<dbReference type="PROSITE" id="PS51186">
    <property type="entry name" value="GNAT"/>
    <property type="match status" value="1"/>
</dbReference>
<dbReference type="KEGG" id="sphi:TS85_07000"/>
<organism evidence="2 3">
    <name type="scientific">Sphingomonas hengshuiensis</name>
    <dbReference type="NCBI Taxonomy" id="1609977"/>
    <lineage>
        <taxon>Bacteria</taxon>
        <taxon>Pseudomonadati</taxon>
        <taxon>Pseudomonadota</taxon>
        <taxon>Alphaproteobacteria</taxon>
        <taxon>Sphingomonadales</taxon>
        <taxon>Sphingomonadaceae</taxon>
        <taxon>Sphingomonas</taxon>
    </lineage>
</organism>
<dbReference type="AlphaFoldDB" id="A0A7U5BFI0"/>
<keyword evidence="3" id="KW-1185">Reference proteome</keyword>
<accession>A0A7U5BFI0</accession>
<keyword evidence="2" id="KW-0808">Transferase</keyword>
<reference evidence="2 3" key="1">
    <citation type="journal article" date="2015" name="Int. J. Syst. Evol. Microbiol.">
        <title>Sphingomonas hengshuiensis sp. nov., isolated from lake wetland.</title>
        <authorList>
            <person name="Wei S."/>
            <person name="Wang T."/>
            <person name="Liu H."/>
            <person name="Zhang C."/>
            <person name="Guo J."/>
            <person name="Wang Q."/>
            <person name="Liang K."/>
            <person name="Zhang Z."/>
        </authorList>
    </citation>
    <scope>NUCLEOTIDE SEQUENCE [LARGE SCALE GENOMIC DNA]</scope>
    <source>
        <strain evidence="2 3">WHSC-8</strain>
    </source>
</reference>
<name>A0A7U5BFI0_9SPHN</name>
<dbReference type="Gene3D" id="3.40.630.30">
    <property type="match status" value="1"/>
</dbReference>